<proteinExistence type="predicted"/>
<dbReference type="GeneID" id="81211535"/>
<reference evidence="3" key="2">
    <citation type="journal article" date="2019" name="Int. J. Syst. Evol. Microbiol.">
        <title>The Global Catalogue of Microorganisms (GCM) 10K type strain sequencing project: providing services to taxonomists for standard genome sequencing and annotation.</title>
        <authorList>
            <consortium name="The Broad Institute Genomics Platform"/>
            <consortium name="The Broad Institute Genome Sequencing Center for Infectious Disease"/>
            <person name="Wu L."/>
            <person name="Ma J."/>
        </authorList>
    </citation>
    <scope>NUCLEOTIDE SEQUENCE [LARGE SCALE GENOMIC DNA]</scope>
    <source>
        <strain evidence="3">SYNS20</strain>
    </source>
</reference>
<organism evidence="1 3">
    <name type="scientific">Halobaculum halobium</name>
    <dbReference type="NCBI Taxonomy" id="3032281"/>
    <lineage>
        <taxon>Archaea</taxon>
        <taxon>Methanobacteriati</taxon>
        <taxon>Methanobacteriota</taxon>
        <taxon>Stenosarchaea group</taxon>
        <taxon>Halobacteria</taxon>
        <taxon>Halobacteriales</taxon>
        <taxon>Haloferacaceae</taxon>
        <taxon>Halobaculum</taxon>
    </lineage>
</organism>
<comment type="caution">
    <text evidence="1">The sequence shown here is derived from an EMBL/GenBank/DDBJ whole genome shotgun (WGS) entry which is preliminary data.</text>
</comment>
<evidence type="ECO:0000313" key="3">
    <source>
        <dbReference type="Proteomes" id="UP001596443"/>
    </source>
</evidence>
<dbReference type="EMBL" id="JBHSWX010000001">
    <property type="protein sequence ID" value="MFC6784815.1"/>
    <property type="molecule type" value="Genomic_DNA"/>
</dbReference>
<evidence type="ECO:0000313" key="2">
    <source>
        <dbReference type="EMBL" id="MFC6784815.1"/>
    </source>
</evidence>
<dbReference type="AlphaFoldDB" id="A0ABD5T601"/>
<sequence length="96" mass="11097">MEYSDAFESDLEDLEDAAIQLVTKTEDRLEHERRFAAILDHIVNTYPIECEQVVTHTKTVARIWETRTHATTASKHTDTVHQAFLDGICDDYDPVY</sequence>
<evidence type="ECO:0000313" key="1">
    <source>
        <dbReference type="EMBL" id="MFC6784464.1"/>
    </source>
</evidence>
<reference evidence="1" key="1">
    <citation type="journal article" date="2014" name="Int. J. Syst. Evol. Microbiol.">
        <title>Complete genome sequence of Corynebacterium casei LMG S-19264T (=DSM 44701T), isolated from a smear-ripened cheese.</title>
        <authorList>
            <consortium name="US DOE Joint Genome Institute (JGI-PGF)"/>
            <person name="Walter F."/>
            <person name="Albersmeier A."/>
            <person name="Kalinowski J."/>
            <person name="Ruckert C."/>
        </authorList>
    </citation>
    <scope>NUCLEOTIDE SEQUENCE [LARGE SCALE GENOMIC DNA]</scope>
    <source>
        <strain evidence="1">NBRC 112888</strain>
    </source>
</reference>
<gene>
    <name evidence="1" type="ORF">ACFQFD_00240</name>
    <name evidence="2" type="ORF">ACFQFD_02045</name>
</gene>
<accession>A0ABD5T601</accession>
<name>A0ABD5T601_9EURY</name>
<dbReference type="RefSeq" id="WP_284063634.1">
    <property type="nucleotide sequence ID" value="NZ_CP126159.1"/>
</dbReference>
<reference evidence="1" key="3">
    <citation type="submission" date="2024-09" db="EMBL/GenBank/DDBJ databases">
        <authorList>
            <person name="Sun Q."/>
        </authorList>
    </citation>
    <scope>NUCLEOTIDE SEQUENCE</scope>
    <source>
        <strain evidence="1">NBRC 112888</strain>
    </source>
</reference>
<dbReference type="EMBL" id="JBHSWX010000001">
    <property type="protein sequence ID" value="MFC6784464.1"/>
    <property type="molecule type" value="Genomic_DNA"/>
</dbReference>
<dbReference type="Proteomes" id="UP001596443">
    <property type="component" value="Unassembled WGS sequence"/>
</dbReference>
<protein>
    <submittedName>
        <fullName evidence="1">Uncharacterized protein</fullName>
    </submittedName>
</protein>
<keyword evidence="3" id="KW-1185">Reference proteome</keyword>